<evidence type="ECO:0000313" key="3">
    <source>
        <dbReference type="Proteomes" id="UP000427769"/>
    </source>
</evidence>
<evidence type="ECO:0000313" key="2">
    <source>
        <dbReference type="EMBL" id="BBO76182.1"/>
    </source>
</evidence>
<organism evidence="2 3">
    <name type="scientific">Desulfosarcina widdelii</name>
    <dbReference type="NCBI Taxonomy" id="947919"/>
    <lineage>
        <taxon>Bacteria</taxon>
        <taxon>Pseudomonadati</taxon>
        <taxon>Thermodesulfobacteriota</taxon>
        <taxon>Desulfobacteria</taxon>
        <taxon>Desulfobacterales</taxon>
        <taxon>Desulfosarcinaceae</taxon>
        <taxon>Desulfosarcina</taxon>
    </lineage>
</organism>
<dbReference type="Pfam" id="PF18165">
    <property type="entry name" value="pP_pnuc_1"/>
    <property type="match status" value="1"/>
</dbReference>
<sequence>MYNRILDLSERETANSVTVANRLSGMEPEADEQVDGLQDAALGDQLRNISVDLDNRWKGAVFALNPTNPDAARHFCTSAREIFTQLLVIKAPDASVISLIPDCDRTEHGRPTRRAKIRYFLHRKGMIEESLEDFVEQDIENILQLFRVFNDGTHGSAGTFDFRQLSAIKKRVEDGIMFLTELITAS</sequence>
<protein>
    <recommendedName>
        <fullName evidence="1">Predicted pPIWI-associating nuclease domain-containing protein</fullName>
    </recommendedName>
</protein>
<evidence type="ECO:0000259" key="1">
    <source>
        <dbReference type="Pfam" id="PF18165"/>
    </source>
</evidence>
<dbReference type="KEGG" id="dwd:DSCW_35990"/>
<dbReference type="Proteomes" id="UP000427769">
    <property type="component" value="Chromosome"/>
</dbReference>
<feature type="domain" description="Predicted pPIWI-associating nuclease" evidence="1">
    <location>
        <begin position="48"/>
        <end position="179"/>
    </location>
</feature>
<dbReference type="InterPro" id="IPR040556">
    <property type="entry name" value="pP_pnuc_1"/>
</dbReference>
<keyword evidence="3" id="KW-1185">Reference proteome</keyword>
<dbReference type="EMBL" id="AP021875">
    <property type="protein sequence ID" value="BBO76182.1"/>
    <property type="molecule type" value="Genomic_DNA"/>
</dbReference>
<name>A0A5K7Z2E4_9BACT</name>
<proteinExistence type="predicted"/>
<dbReference type="AlphaFoldDB" id="A0A5K7Z2E4"/>
<accession>A0A5K7Z2E4</accession>
<reference evidence="2 3" key="1">
    <citation type="submission" date="2019-11" db="EMBL/GenBank/DDBJ databases">
        <title>Comparative genomics of hydrocarbon-degrading Desulfosarcina strains.</title>
        <authorList>
            <person name="Watanabe M."/>
            <person name="Kojima H."/>
            <person name="Fukui M."/>
        </authorList>
    </citation>
    <scope>NUCLEOTIDE SEQUENCE [LARGE SCALE GENOMIC DNA]</scope>
    <source>
        <strain evidence="2 3">PP31</strain>
    </source>
</reference>
<gene>
    <name evidence="2" type="ORF">DSCW_35990</name>
</gene>